<protein>
    <submittedName>
        <fullName evidence="1">YqeG family HAD IIIA-type phosphatase</fullName>
    </submittedName>
</protein>
<dbReference type="InterPro" id="IPR006549">
    <property type="entry name" value="HAD-SF_hydro_IIIA"/>
</dbReference>
<gene>
    <name evidence="1" type="ORF">IAC58_06430</name>
</gene>
<dbReference type="PANTHER" id="PTHR19288:SF25">
    <property type="entry name" value="PHOSPHATIDYLGLYCEROPHOSPHATASE GEP4, MITOCHONDRIAL"/>
    <property type="match status" value="1"/>
</dbReference>
<reference evidence="1" key="2">
    <citation type="journal article" date="2021" name="PeerJ">
        <title>Extensive microbial diversity within the chicken gut microbiome revealed by metagenomics and culture.</title>
        <authorList>
            <person name="Gilroy R."/>
            <person name="Ravi A."/>
            <person name="Getino M."/>
            <person name="Pursley I."/>
            <person name="Horton D.L."/>
            <person name="Alikhan N.F."/>
            <person name="Baker D."/>
            <person name="Gharbi K."/>
            <person name="Hall N."/>
            <person name="Watson M."/>
            <person name="Adriaenssens E.M."/>
            <person name="Foster-Nyarko E."/>
            <person name="Jarju S."/>
            <person name="Secka A."/>
            <person name="Antonio M."/>
            <person name="Oren A."/>
            <person name="Chaudhuri R.R."/>
            <person name="La Ragione R."/>
            <person name="Hildebrand F."/>
            <person name="Pallen M.J."/>
        </authorList>
    </citation>
    <scope>NUCLEOTIDE SEQUENCE</scope>
    <source>
        <strain evidence="1">11159</strain>
    </source>
</reference>
<dbReference type="Gene3D" id="3.40.50.1000">
    <property type="entry name" value="HAD superfamily/HAD-like"/>
    <property type="match status" value="1"/>
</dbReference>
<evidence type="ECO:0000313" key="2">
    <source>
        <dbReference type="Proteomes" id="UP000823613"/>
    </source>
</evidence>
<name>A0A9D9DNA2_9BACL</name>
<dbReference type="InterPro" id="IPR023214">
    <property type="entry name" value="HAD_sf"/>
</dbReference>
<dbReference type="AlphaFoldDB" id="A0A9D9DNA2"/>
<dbReference type="GO" id="GO:0005737">
    <property type="term" value="C:cytoplasm"/>
    <property type="evidence" value="ECO:0007669"/>
    <property type="project" value="TreeGrafter"/>
</dbReference>
<sequence length="175" mass="20842">MLIPFAWSKNIFEIDIDFYKKLDCKVLLIDLDNTLDNHTVKVPSKSVIELFDKLKANNLDPIIVSNNNKKRVSSYASKLNCKYLYRCKKPFSKKINSYLLKEHINKNNVIMIGDQLMTDIRCAKRLGVKSILLEKLWPNEQFVTKLLRWLDNLKRRRLRKNNLLKDWREVYGRIK</sequence>
<dbReference type="InterPro" id="IPR010021">
    <property type="entry name" value="PGPP1/Gep4"/>
</dbReference>
<dbReference type="EMBL" id="JADIMY010000122">
    <property type="protein sequence ID" value="MBO8428159.1"/>
    <property type="molecule type" value="Genomic_DNA"/>
</dbReference>
<proteinExistence type="predicted"/>
<dbReference type="SUPFAM" id="SSF56784">
    <property type="entry name" value="HAD-like"/>
    <property type="match status" value="1"/>
</dbReference>
<dbReference type="NCBIfam" id="TIGR01668">
    <property type="entry name" value="YqeG_hyp_ppase"/>
    <property type="match status" value="1"/>
</dbReference>
<dbReference type="PANTHER" id="PTHR19288">
    <property type="entry name" value="4-NITROPHENYLPHOSPHATASE-RELATED"/>
    <property type="match status" value="1"/>
</dbReference>
<accession>A0A9D9DNA2</accession>
<dbReference type="InterPro" id="IPR036412">
    <property type="entry name" value="HAD-like_sf"/>
</dbReference>
<dbReference type="Proteomes" id="UP000823613">
    <property type="component" value="Unassembled WGS sequence"/>
</dbReference>
<evidence type="ECO:0000313" key="1">
    <source>
        <dbReference type="EMBL" id="MBO8428159.1"/>
    </source>
</evidence>
<comment type="caution">
    <text evidence="1">The sequence shown here is derived from an EMBL/GenBank/DDBJ whole genome shotgun (WGS) entry which is preliminary data.</text>
</comment>
<reference evidence="1" key="1">
    <citation type="submission" date="2020-10" db="EMBL/GenBank/DDBJ databases">
        <authorList>
            <person name="Gilroy R."/>
        </authorList>
    </citation>
    <scope>NUCLEOTIDE SEQUENCE</scope>
    <source>
        <strain evidence="1">11159</strain>
    </source>
</reference>
<dbReference type="Pfam" id="PF13419">
    <property type="entry name" value="HAD_2"/>
    <property type="match status" value="1"/>
</dbReference>
<dbReference type="InterPro" id="IPR041492">
    <property type="entry name" value="HAD_2"/>
</dbReference>
<dbReference type="NCBIfam" id="TIGR01662">
    <property type="entry name" value="HAD-SF-IIIA"/>
    <property type="match status" value="1"/>
</dbReference>
<dbReference type="GO" id="GO:0008962">
    <property type="term" value="F:phosphatidylglycerophosphatase activity"/>
    <property type="evidence" value="ECO:0007669"/>
    <property type="project" value="InterPro"/>
</dbReference>
<organism evidence="1 2">
    <name type="scientific">Candidatus Onthovivens merdipullorum</name>
    <dbReference type="NCBI Taxonomy" id="2840889"/>
    <lineage>
        <taxon>Bacteria</taxon>
        <taxon>Bacillati</taxon>
        <taxon>Bacillota</taxon>
        <taxon>Bacilli</taxon>
        <taxon>Bacillales</taxon>
        <taxon>Candidatus Onthovivens</taxon>
    </lineage>
</organism>